<dbReference type="VEuPathDB" id="FungiDB:FPRO_10266"/>
<feature type="binding site" evidence="8">
    <location>
        <position position="318"/>
    </location>
    <ligand>
        <name>Zn(2+)</name>
        <dbReference type="ChEBI" id="CHEBI:29105"/>
    </ligand>
</feature>
<feature type="region of interest" description="Disordered" evidence="9">
    <location>
        <begin position="112"/>
        <end position="151"/>
    </location>
</feature>
<evidence type="ECO:0000259" key="10">
    <source>
        <dbReference type="Pfam" id="PF08772"/>
    </source>
</evidence>
<dbReference type="InterPro" id="IPR036283">
    <property type="entry name" value="NOB1_Zf-like_sf"/>
</dbReference>
<feature type="binding site" evidence="8">
    <location>
        <position position="330"/>
    </location>
    <ligand>
        <name>Zn(2+)</name>
        <dbReference type="ChEBI" id="CHEBI:29105"/>
    </ligand>
</feature>
<protein>
    <recommendedName>
        <fullName evidence="7">20S-pre-rRNA D-site endonuclease NOB1</fullName>
    </recommendedName>
</protein>
<dbReference type="GO" id="GO:0030688">
    <property type="term" value="C:preribosome, small subunit precursor"/>
    <property type="evidence" value="ECO:0007669"/>
    <property type="project" value="TreeGrafter"/>
</dbReference>
<dbReference type="RefSeq" id="XP_031081270.1">
    <property type="nucleotide sequence ID" value="XM_031231210.1"/>
</dbReference>
<keyword evidence="2" id="KW-0540">Nuclease</keyword>
<evidence type="ECO:0000313" key="12">
    <source>
        <dbReference type="EMBL" id="CZR40677.1"/>
    </source>
</evidence>
<comment type="caution">
    <text evidence="12">The sequence shown here is derived from an EMBL/GenBank/DDBJ whole genome shotgun (WGS) entry which is preliminary data.</text>
</comment>
<feature type="compositionally biased region" description="Basic and acidic residues" evidence="9">
    <location>
        <begin position="406"/>
        <end position="421"/>
    </location>
</feature>
<keyword evidence="5 7" id="KW-0862">Zinc</keyword>
<dbReference type="AlphaFoldDB" id="A0A1L7VJB2"/>
<evidence type="ECO:0000256" key="9">
    <source>
        <dbReference type="SAM" id="MobiDB-lite"/>
    </source>
</evidence>
<keyword evidence="3 7" id="KW-0479">Metal-binding</keyword>
<dbReference type="InterPro" id="IPR033411">
    <property type="entry name" value="Ribonuclease_PIN"/>
</dbReference>
<dbReference type="GO" id="GO:0004521">
    <property type="term" value="F:RNA endonuclease activity"/>
    <property type="evidence" value="ECO:0007669"/>
    <property type="project" value="UniProtKB-UniRule"/>
</dbReference>
<evidence type="ECO:0000256" key="4">
    <source>
        <dbReference type="ARBA" id="ARBA00022801"/>
    </source>
</evidence>
<dbReference type="GO" id="GO:0046872">
    <property type="term" value="F:metal ion binding"/>
    <property type="evidence" value="ECO:0007669"/>
    <property type="project" value="UniProtKB-UniRule"/>
</dbReference>
<keyword evidence="4" id="KW-0378">Hydrolase</keyword>
<dbReference type="SUPFAM" id="SSF144206">
    <property type="entry name" value="NOB1 zinc finger-like"/>
    <property type="match status" value="1"/>
</dbReference>
<feature type="binding site" evidence="8">
    <location>
        <position position="315"/>
    </location>
    <ligand>
        <name>Zn(2+)</name>
        <dbReference type="ChEBI" id="CHEBI:29105"/>
    </ligand>
</feature>
<dbReference type="InterPro" id="IPR017117">
    <property type="entry name" value="Nob1_euk"/>
</dbReference>
<feature type="region of interest" description="Disordered" evidence="9">
    <location>
        <begin position="172"/>
        <end position="205"/>
    </location>
</feature>
<dbReference type="GO" id="GO:0030490">
    <property type="term" value="P:maturation of SSU-rRNA"/>
    <property type="evidence" value="ECO:0007669"/>
    <property type="project" value="TreeGrafter"/>
</dbReference>
<evidence type="ECO:0000256" key="2">
    <source>
        <dbReference type="ARBA" id="ARBA00022722"/>
    </source>
</evidence>
<sequence length="455" mass="49754">MSSDAAPHKPIHSLVLDTGPLIKNDPPANTLRAKAEQLYTLPCIISEIRDAATRARVETTLLPFITLRSPNPESVKVIRDFARRTGDLAVLSKPDIDVLALGYELECERNGGDWRLRKTPGQKGLNGKPNKPAEGEKTETEGEAKTETETEKVEETLEKAVDNLTIENPVEQATVGETSQSEAKDTVTETVPEPESKDESVTEVTETTTNAIEETATAETAQPGEKADETIEAVEEASDGDASDDEGGWITPSNLKKHQAADTGATPSAPVQKTLQAAVLTSDYAMQNVALRMNLNLVAPSLARITHLKNWVLRCHGCFKITKEMSKQFCPSCGQPTLNRVSCSTDEHGNFKIHLKKNFQWNNRGNVYSVPKPVHGSANGRLPKNAGGKNGWGNNLILAEDQKEFTRAGEEQRRQRKKDIMDQDYLPDLLTGHRAGGGQKIRVGAGRNVNSKKKH</sequence>
<keyword evidence="13" id="KW-1185">Reference proteome</keyword>
<dbReference type="PANTHER" id="PTHR12814:SF2">
    <property type="entry name" value="RNA-BINDING PROTEIN NOB1"/>
    <property type="match status" value="1"/>
</dbReference>
<organism evidence="12 13">
    <name type="scientific">Fusarium proliferatum (strain ET1)</name>
    <name type="common">Orchid endophyte fungus</name>
    <dbReference type="NCBI Taxonomy" id="1227346"/>
    <lineage>
        <taxon>Eukaryota</taxon>
        <taxon>Fungi</taxon>
        <taxon>Dikarya</taxon>
        <taxon>Ascomycota</taxon>
        <taxon>Pezizomycotina</taxon>
        <taxon>Sordariomycetes</taxon>
        <taxon>Hypocreomycetidae</taxon>
        <taxon>Hypocreales</taxon>
        <taxon>Nectriaceae</taxon>
        <taxon>Fusarium</taxon>
        <taxon>Fusarium fujikuroi species complex</taxon>
    </lineage>
</organism>
<dbReference type="GeneID" id="42055138"/>
<dbReference type="InterPro" id="IPR014881">
    <property type="entry name" value="NOB1_Zn-bd"/>
</dbReference>
<feature type="region of interest" description="Disordered" evidence="9">
    <location>
        <begin position="235"/>
        <end position="269"/>
    </location>
</feature>
<dbReference type="Gene3D" id="3.40.50.1010">
    <property type="entry name" value="5'-nuclease"/>
    <property type="match status" value="1"/>
</dbReference>
<dbReference type="InterPro" id="IPR039907">
    <property type="entry name" value="NOB1"/>
</dbReference>
<keyword evidence="6 7" id="KW-0539">Nucleus</keyword>
<dbReference type="Proteomes" id="UP000183971">
    <property type="component" value="Unassembled WGS sequence"/>
</dbReference>
<evidence type="ECO:0000313" key="13">
    <source>
        <dbReference type="Proteomes" id="UP000183971"/>
    </source>
</evidence>
<dbReference type="FunFam" id="3.40.50.1010:FF:000020">
    <property type="entry name" value="20S-pre-rRNA D-site endonuclease NOB1"/>
    <property type="match status" value="1"/>
</dbReference>
<reference evidence="13" key="1">
    <citation type="journal article" date="2016" name="Genome Biol. Evol.">
        <title>Comparative 'omics' of the Fusarium fujikuroi species complex highlights differences in genetic potential and metabolite synthesis.</title>
        <authorList>
            <person name="Niehaus E.-M."/>
            <person name="Muensterkoetter M."/>
            <person name="Proctor R.H."/>
            <person name="Brown D.W."/>
            <person name="Sharon A."/>
            <person name="Idan Y."/>
            <person name="Oren-Young L."/>
            <person name="Sieber C.M."/>
            <person name="Novak O."/>
            <person name="Pencik A."/>
            <person name="Tarkowska D."/>
            <person name="Hromadova K."/>
            <person name="Freeman S."/>
            <person name="Maymon M."/>
            <person name="Elazar M."/>
            <person name="Youssef S.A."/>
            <person name="El-Shabrawy E.S.M."/>
            <person name="Shalaby A.B.A."/>
            <person name="Houterman P."/>
            <person name="Brock N.L."/>
            <person name="Burkhardt I."/>
            <person name="Tsavkelova E.A."/>
            <person name="Dickschat J.S."/>
            <person name="Galuszka P."/>
            <person name="Gueldener U."/>
            <person name="Tudzynski B."/>
        </authorList>
    </citation>
    <scope>NUCLEOTIDE SEQUENCE [LARGE SCALE GENOMIC DNA]</scope>
    <source>
        <strain evidence="13">ET1</strain>
    </source>
</reference>
<comment type="subcellular location">
    <subcellularLocation>
        <location evidence="7">Nucleus</location>
        <location evidence="7">Nucleolus</location>
    </subcellularLocation>
</comment>
<dbReference type="PIRSF" id="PIRSF037125">
    <property type="entry name" value="D-site_20S_pre-rRNA_nuclease"/>
    <property type="match status" value="1"/>
</dbReference>
<gene>
    <name evidence="12" type="ORF">FPRO_10266</name>
</gene>
<dbReference type="GO" id="GO:0005737">
    <property type="term" value="C:cytoplasm"/>
    <property type="evidence" value="ECO:0007669"/>
    <property type="project" value="UniProtKB-ARBA"/>
</dbReference>
<dbReference type="Pfam" id="PF17146">
    <property type="entry name" value="PIN_6"/>
    <property type="match status" value="1"/>
</dbReference>
<dbReference type="GO" id="GO:0005730">
    <property type="term" value="C:nucleolus"/>
    <property type="evidence" value="ECO:0007669"/>
    <property type="project" value="UniProtKB-SubCell"/>
</dbReference>
<feature type="binding site" evidence="8">
    <location>
        <position position="333"/>
    </location>
    <ligand>
        <name>Zn(2+)</name>
        <dbReference type="ChEBI" id="CHEBI:29105"/>
    </ligand>
</feature>
<evidence type="ECO:0000256" key="3">
    <source>
        <dbReference type="ARBA" id="ARBA00022723"/>
    </source>
</evidence>
<feature type="compositionally biased region" description="Acidic residues" evidence="9">
    <location>
        <begin position="235"/>
        <end position="247"/>
    </location>
</feature>
<feature type="domain" description="Nin one binding (NOB1) Zn-ribbon-like" evidence="10">
    <location>
        <begin position="305"/>
        <end position="376"/>
    </location>
</feature>
<dbReference type="EMBL" id="FJOF01000005">
    <property type="protein sequence ID" value="CZR40677.1"/>
    <property type="molecule type" value="Genomic_DNA"/>
</dbReference>
<evidence type="ECO:0000256" key="6">
    <source>
        <dbReference type="ARBA" id="ARBA00023242"/>
    </source>
</evidence>
<evidence type="ECO:0000256" key="1">
    <source>
        <dbReference type="ARBA" id="ARBA00005858"/>
    </source>
</evidence>
<accession>A0A1L7VJB2</accession>
<evidence type="ECO:0000256" key="5">
    <source>
        <dbReference type="ARBA" id="ARBA00022833"/>
    </source>
</evidence>
<dbReference type="Gene3D" id="6.20.210.10">
    <property type="entry name" value="Nin one binding (NOB1), Zn-ribbon-like"/>
    <property type="match status" value="1"/>
</dbReference>
<evidence type="ECO:0000256" key="8">
    <source>
        <dbReference type="PIRSR" id="PIRSR037125-1"/>
    </source>
</evidence>
<comment type="similarity">
    <text evidence="1 7">Belongs to the NOB1 family.</text>
</comment>
<dbReference type="CDD" id="cd09876">
    <property type="entry name" value="PIN_Nob1-like"/>
    <property type="match status" value="1"/>
</dbReference>
<proteinExistence type="inferred from homology"/>
<name>A0A1L7VJB2_FUSPR</name>
<feature type="domain" description="Ribonuclease PIN" evidence="11">
    <location>
        <begin position="14"/>
        <end position="105"/>
    </location>
</feature>
<evidence type="ECO:0000256" key="7">
    <source>
        <dbReference type="PIRNR" id="PIRNR037125"/>
    </source>
</evidence>
<dbReference type="GO" id="GO:0016787">
    <property type="term" value="F:hydrolase activity"/>
    <property type="evidence" value="ECO:0007669"/>
    <property type="project" value="UniProtKB-KW"/>
</dbReference>
<dbReference type="PANTHER" id="PTHR12814">
    <property type="entry name" value="RNA-BINDING PROTEIN NOB1"/>
    <property type="match status" value="1"/>
</dbReference>
<feature type="region of interest" description="Disordered" evidence="9">
    <location>
        <begin position="406"/>
        <end position="455"/>
    </location>
</feature>
<comment type="function">
    <text evidence="7">Required for the synthesis of 40S ribosome subunits. Has a role in processing 20S pre-rRNA into the mature 18S rRNA, where it is required for cleavage at the 3' end of the mature 18S rRNA (D-site). Accompanies the 20S pre-rRNA from the nucleus to the cytoplasm.</text>
</comment>
<feature type="compositionally biased region" description="Basic and acidic residues" evidence="9">
    <location>
        <begin position="131"/>
        <end position="151"/>
    </location>
</feature>
<evidence type="ECO:0000259" key="11">
    <source>
        <dbReference type="Pfam" id="PF17146"/>
    </source>
</evidence>
<dbReference type="Pfam" id="PF08772">
    <property type="entry name" value="Zn_ribbon_NOB1"/>
    <property type="match status" value="1"/>
</dbReference>